<evidence type="ECO:0000256" key="1">
    <source>
        <dbReference type="SAM" id="MobiDB-lite"/>
    </source>
</evidence>
<protein>
    <submittedName>
        <fullName evidence="3">Unannotated protein</fullName>
    </submittedName>
</protein>
<evidence type="ECO:0000313" key="6">
    <source>
        <dbReference type="EMBL" id="CAB5032111.1"/>
    </source>
</evidence>
<gene>
    <name evidence="3" type="ORF">UFOPK2683_00082</name>
    <name evidence="4" type="ORF">UFOPK3605_00412</name>
    <name evidence="5" type="ORF">UFOPK3897_00889</name>
    <name evidence="6" type="ORF">UFOPK4121_01492</name>
</gene>
<evidence type="ECO:0000313" key="4">
    <source>
        <dbReference type="EMBL" id="CAB4899624.1"/>
    </source>
</evidence>
<organism evidence="3">
    <name type="scientific">freshwater metagenome</name>
    <dbReference type="NCBI Taxonomy" id="449393"/>
    <lineage>
        <taxon>unclassified sequences</taxon>
        <taxon>metagenomes</taxon>
        <taxon>ecological metagenomes</taxon>
    </lineage>
</organism>
<accession>A0A6J6QPA9</accession>
<keyword evidence="2" id="KW-1133">Transmembrane helix</keyword>
<feature type="region of interest" description="Disordered" evidence="1">
    <location>
        <begin position="71"/>
        <end position="94"/>
    </location>
</feature>
<keyword evidence="2" id="KW-0812">Transmembrane</keyword>
<dbReference type="EMBL" id="CAEZYK010000002">
    <property type="protein sequence ID" value="CAB4712532.1"/>
    <property type="molecule type" value="Genomic_DNA"/>
</dbReference>
<dbReference type="EMBL" id="CAFBPQ010000070">
    <property type="protein sequence ID" value="CAB5032111.1"/>
    <property type="molecule type" value="Genomic_DNA"/>
</dbReference>
<feature type="transmembrane region" description="Helical" evidence="2">
    <location>
        <begin position="52"/>
        <end position="72"/>
    </location>
</feature>
<reference evidence="3" key="1">
    <citation type="submission" date="2020-05" db="EMBL/GenBank/DDBJ databases">
        <authorList>
            <person name="Chiriac C."/>
            <person name="Salcher M."/>
            <person name="Ghai R."/>
            <person name="Kavagutti S V."/>
        </authorList>
    </citation>
    <scope>NUCLEOTIDE SEQUENCE</scope>
</reference>
<evidence type="ECO:0000313" key="3">
    <source>
        <dbReference type="EMBL" id="CAB4712532.1"/>
    </source>
</evidence>
<dbReference type="AlphaFoldDB" id="A0A6J6QPA9"/>
<keyword evidence="2" id="KW-0472">Membrane</keyword>
<dbReference type="EMBL" id="CAFBMM010000010">
    <property type="protein sequence ID" value="CAB4899624.1"/>
    <property type="molecule type" value="Genomic_DNA"/>
</dbReference>
<dbReference type="EMBL" id="CAFBOF010000016">
    <property type="protein sequence ID" value="CAB4977324.1"/>
    <property type="molecule type" value="Genomic_DNA"/>
</dbReference>
<evidence type="ECO:0000256" key="2">
    <source>
        <dbReference type="SAM" id="Phobius"/>
    </source>
</evidence>
<proteinExistence type="predicted"/>
<sequence length="142" mass="15170">MTAITTNPGFITIGPATRRVSSRPTPRRNARFPVSQVSRSRVSRVTYLRRRLTVAVLALGLVVMVAQAGSALGGDPLSSSERTPPRGAVSSERTVVVRSGDSLWSIVSRLAPDQDPRPLVDDLSMARNGAPLIPGEVISLDQ</sequence>
<name>A0A6J6QPA9_9ZZZZ</name>
<evidence type="ECO:0000313" key="5">
    <source>
        <dbReference type="EMBL" id="CAB4977324.1"/>
    </source>
</evidence>